<dbReference type="SMART" id="SM00236">
    <property type="entry name" value="fCBD"/>
    <property type="match status" value="2"/>
</dbReference>
<name>A0A397BRP8_APHAT</name>
<feature type="region of interest" description="Disordered" evidence="2">
    <location>
        <begin position="200"/>
        <end position="287"/>
    </location>
</feature>
<feature type="compositionally biased region" description="Pro residues" evidence="2">
    <location>
        <begin position="246"/>
        <end position="258"/>
    </location>
</feature>
<dbReference type="GO" id="GO:0030248">
    <property type="term" value="F:cellulose binding"/>
    <property type="evidence" value="ECO:0007669"/>
    <property type="project" value="InterPro"/>
</dbReference>
<accession>A0A397BRP8</accession>
<evidence type="ECO:0000313" key="6">
    <source>
        <dbReference type="Proteomes" id="UP000266239"/>
    </source>
</evidence>
<feature type="compositionally biased region" description="Low complexity" evidence="2">
    <location>
        <begin position="223"/>
        <end position="245"/>
    </location>
</feature>
<proteinExistence type="predicted"/>
<organism evidence="5 6">
    <name type="scientific">Aphanomyces astaci</name>
    <name type="common">Crayfish plague agent</name>
    <dbReference type="NCBI Taxonomy" id="112090"/>
    <lineage>
        <taxon>Eukaryota</taxon>
        <taxon>Sar</taxon>
        <taxon>Stramenopiles</taxon>
        <taxon>Oomycota</taxon>
        <taxon>Saprolegniomycetes</taxon>
        <taxon>Saprolegniales</taxon>
        <taxon>Verrucalvaceae</taxon>
        <taxon>Aphanomyces</taxon>
    </lineage>
</organism>
<reference evidence="5 6" key="1">
    <citation type="submission" date="2018-08" db="EMBL/GenBank/DDBJ databases">
        <title>Aphanomyces genome sequencing and annotation.</title>
        <authorList>
            <person name="Minardi D."/>
            <person name="Oidtmann B."/>
            <person name="Van Der Giezen M."/>
            <person name="Studholme D.J."/>
        </authorList>
    </citation>
    <scope>NUCLEOTIDE SEQUENCE [LARGE SCALE GENOMIC DNA]</scope>
    <source>
        <strain evidence="5 6">Yx</strain>
    </source>
</reference>
<dbReference type="PROSITE" id="PS51164">
    <property type="entry name" value="CBM1_2"/>
    <property type="match status" value="2"/>
</dbReference>
<feature type="domain" description="CBM1" evidence="4">
    <location>
        <begin position="331"/>
        <end position="367"/>
    </location>
</feature>
<dbReference type="EMBL" id="QUTA01004047">
    <property type="protein sequence ID" value="RHY21286.1"/>
    <property type="molecule type" value="Genomic_DNA"/>
</dbReference>
<evidence type="ECO:0000256" key="3">
    <source>
        <dbReference type="SAM" id="SignalP"/>
    </source>
</evidence>
<dbReference type="AlphaFoldDB" id="A0A397BRP8"/>
<keyword evidence="1 3" id="KW-0732">Signal</keyword>
<comment type="caution">
    <text evidence="5">The sequence shown here is derived from an EMBL/GenBank/DDBJ whole genome shotgun (WGS) entry which is preliminary data.</text>
</comment>
<sequence>MRTSTSSAYIAALLLCVGTAAGHGLLVDPKPSWVNPNGDLTAYCDLLDGPNLLPGGPYNLGPEDNANMFAKNFKASPYMSLRDFVNKNSATCGACGLTTMVGSTPQSINPAGTIQWKHDDEGFVETHNGPCEVWCDDSIVFQDDNCPLHEPSGLLRVDTDKCRKAKSLVIYWLALHSPQWQVYLNCVALGGNGNSIDPSLPPISTSSSPNATKNVPSTKAVIATPKPSPTSFKPTTTSYTPSPTSFKPPPTPYTPTTPKPATTRYPPQSTDPRSSTPYPSTTRQSTVARPWQQCGGLGYKGPTTCVLGFECIVLQPVWFSQCLAHAPVPSKEFDTWEQCGGKGFTKSLACKAGNVCVSRNYFFSQCVPF</sequence>
<evidence type="ECO:0000313" key="5">
    <source>
        <dbReference type="EMBL" id="RHY21286.1"/>
    </source>
</evidence>
<feature type="domain" description="CBM1" evidence="4">
    <location>
        <begin position="286"/>
        <end position="323"/>
    </location>
</feature>
<dbReference type="InterPro" id="IPR035971">
    <property type="entry name" value="CBD_sf"/>
</dbReference>
<feature type="compositionally biased region" description="Polar residues" evidence="2">
    <location>
        <begin position="265"/>
        <end position="287"/>
    </location>
</feature>
<protein>
    <recommendedName>
        <fullName evidence="4">CBM1 domain-containing protein</fullName>
    </recommendedName>
</protein>
<dbReference type="SUPFAM" id="SSF57180">
    <property type="entry name" value="Cellulose-binding domain"/>
    <property type="match status" value="2"/>
</dbReference>
<gene>
    <name evidence="5" type="ORF">DYB25_007386</name>
</gene>
<dbReference type="Proteomes" id="UP000266239">
    <property type="component" value="Unassembled WGS sequence"/>
</dbReference>
<dbReference type="GO" id="GO:0005576">
    <property type="term" value="C:extracellular region"/>
    <property type="evidence" value="ECO:0007669"/>
    <property type="project" value="InterPro"/>
</dbReference>
<feature type="chain" id="PRO_5017260942" description="CBM1 domain-containing protein" evidence="3">
    <location>
        <begin position="23"/>
        <end position="369"/>
    </location>
</feature>
<feature type="compositionally biased region" description="Low complexity" evidence="2">
    <location>
        <begin position="200"/>
        <end position="209"/>
    </location>
</feature>
<dbReference type="Pfam" id="PF00734">
    <property type="entry name" value="CBM_1"/>
    <property type="match status" value="2"/>
</dbReference>
<dbReference type="InterPro" id="IPR000254">
    <property type="entry name" value="CBD"/>
</dbReference>
<evidence type="ECO:0000259" key="4">
    <source>
        <dbReference type="PROSITE" id="PS51164"/>
    </source>
</evidence>
<evidence type="ECO:0000256" key="1">
    <source>
        <dbReference type="ARBA" id="ARBA00022729"/>
    </source>
</evidence>
<feature type="signal peptide" evidence="3">
    <location>
        <begin position="1"/>
        <end position="22"/>
    </location>
</feature>
<evidence type="ECO:0000256" key="2">
    <source>
        <dbReference type="SAM" id="MobiDB-lite"/>
    </source>
</evidence>
<dbReference type="VEuPathDB" id="FungiDB:H257_11306"/>
<dbReference type="GO" id="GO:0005975">
    <property type="term" value="P:carbohydrate metabolic process"/>
    <property type="evidence" value="ECO:0007669"/>
    <property type="project" value="InterPro"/>
</dbReference>